<dbReference type="AlphaFoldDB" id="A0A061QWZ1"/>
<feature type="transmembrane region" description="Helical" evidence="7">
    <location>
        <begin position="331"/>
        <end position="351"/>
    </location>
</feature>
<keyword evidence="4 7" id="KW-1133">Transmembrane helix</keyword>
<feature type="non-terminal residue" evidence="8">
    <location>
        <position position="1"/>
    </location>
</feature>
<dbReference type="PANTHER" id="PTHR21355:SF0">
    <property type="entry name" value="G-PROTEIN COUPLED RECEPTOR-ASSOCIATED PROTEIN LMBRD2"/>
    <property type="match status" value="1"/>
</dbReference>
<dbReference type="Pfam" id="PF04791">
    <property type="entry name" value="LMBR1"/>
    <property type="match status" value="1"/>
</dbReference>
<feature type="region of interest" description="Disordered" evidence="6">
    <location>
        <begin position="1"/>
        <end position="69"/>
    </location>
</feature>
<dbReference type="GO" id="GO:0016020">
    <property type="term" value="C:membrane"/>
    <property type="evidence" value="ECO:0007669"/>
    <property type="project" value="UniProtKB-SubCell"/>
</dbReference>
<proteinExistence type="inferred from homology"/>
<organism evidence="8">
    <name type="scientific">Tetraselmis sp. GSL018</name>
    <dbReference type="NCBI Taxonomy" id="582737"/>
    <lineage>
        <taxon>Eukaryota</taxon>
        <taxon>Viridiplantae</taxon>
        <taxon>Chlorophyta</taxon>
        <taxon>core chlorophytes</taxon>
        <taxon>Chlorodendrophyceae</taxon>
        <taxon>Chlorodendrales</taxon>
        <taxon>Chlorodendraceae</taxon>
        <taxon>Tetraselmis</taxon>
    </lineage>
</organism>
<evidence type="ECO:0000256" key="6">
    <source>
        <dbReference type="SAM" id="MobiDB-lite"/>
    </source>
</evidence>
<evidence type="ECO:0000256" key="1">
    <source>
        <dbReference type="ARBA" id="ARBA00004141"/>
    </source>
</evidence>
<feature type="transmembrane region" description="Helical" evidence="7">
    <location>
        <begin position="231"/>
        <end position="252"/>
    </location>
</feature>
<feature type="compositionally biased region" description="Basic and acidic residues" evidence="6">
    <location>
        <begin position="35"/>
        <end position="55"/>
    </location>
</feature>
<dbReference type="InterPro" id="IPR051584">
    <property type="entry name" value="GPCR-associated_LMBR1"/>
</dbReference>
<accession>A0A061QWZ1</accession>
<feature type="compositionally biased region" description="Polar residues" evidence="6">
    <location>
        <begin position="448"/>
        <end position="464"/>
    </location>
</feature>
<keyword evidence="3 7" id="KW-0812">Transmembrane</keyword>
<protein>
    <submittedName>
        <fullName evidence="8">Lmbr1 domain-containing protein 2 a-like</fullName>
    </submittedName>
</protein>
<gene>
    <name evidence="8" type="ORF">TSPGSL018_21753</name>
</gene>
<sequence>WAPRQRVPPRLRPRQHPEDALEPLEPRALPQGGHQQDRGDRRQSGRRVLRADHRGAGCAGNAGEQMPRRDPLRKYMDVIYKYAEDESPIKPNAAAVGPRGRVDLDSISPDDLDYGNDIRGLAALRRRIKRAVSVFKGVRKQYCDKVLQVQELDDVCRSIRGHDYAPRGRAPRIVWLYRCLVRPWVLRSAAVALAAVSVCVVFAEATIGVGRQPDLSPFSILVHAKENREEISLQLLVLLPLVYMCTCTYYSLFRLGIFSGFYFMVPGSTSPFSLLVNAALMCRFAPPLCYNFLHIIHVDDPNDGHNAATTFAKKMSAMDLIPLLGSKFNRWFPLVMVAYCGALALTAATGWRCLAALTPGRFAFEAHSERGRMLLRKEQECRAKGMPVGSGLGLQGLAQGTDGDLENRGGASTRAEHIAARGDAAAGLSAPAPRRSWWPWSGSSAFSSEQRLLQPENNTSSSRSNVREDGNVDLDNIFAGLESPRGGRIDQDFLPGR</sequence>
<evidence type="ECO:0000256" key="5">
    <source>
        <dbReference type="ARBA" id="ARBA00023136"/>
    </source>
</evidence>
<evidence type="ECO:0000256" key="7">
    <source>
        <dbReference type="SAM" id="Phobius"/>
    </source>
</evidence>
<keyword evidence="5 7" id="KW-0472">Membrane</keyword>
<feature type="transmembrane region" description="Helical" evidence="7">
    <location>
        <begin position="184"/>
        <end position="210"/>
    </location>
</feature>
<evidence type="ECO:0000256" key="3">
    <source>
        <dbReference type="ARBA" id="ARBA00022692"/>
    </source>
</evidence>
<comment type="similarity">
    <text evidence="2">Belongs to the LIMR family.</text>
</comment>
<dbReference type="InterPro" id="IPR006876">
    <property type="entry name" value="LMBR1-like_membr_prot"/>
</dbReference>
<evidence type="ECO:0000313" key="8">
    <source>
        <dbReference type="EMBL" id="JAC62994.1"/>
    </source>
</evidence>
<evidence type="ECO:0000256" key="2">
    <source>
        <dbReference type="ARBA" id="ARBA00010487"/>
    </source>
</evidence>
<evidence type="ECO:0000256" key="4">
    <source>
        <dbReference type="ARBA" id="ARBA00022989"/>
    </source>
</evidence>
<name>A0A061QWZ1_9CHLO</name>
<feature type="region of interest" description="Disordered" evidence="6">
    <location>
        <begin position="448"/>
        <end position="497"/>
    </location>
</feature>
<comment type="subcellular location">
    <subcellularLocation>
        <location evidence="1">Membrane</location>
        <topology evidence="1">Multi-pass membrane protein</topology>
    </subcellularLocation>
</comment>
<reference evidence="8" key="1">
    <citation type="submission" date="2014-05" db="EMBL/GenBank/DDBJ databases">
        <title>The transcriptome of the halophilic microalga Tetraselmis sp. GSL018 isolated from the Great Salt Lake, Utah.</title>
        <authorList>
            <person name="Jinkerson R.E."/>
            <person name="D'Adamo S."/>
            <person name="Posewitz M.C."/>
        </authorList>
    </citation>
    <scope>NUCLEOTIDE SEQUENCE</scope>
    <source>
        <strain evidence="8">GSL018</strain>
    </source>
</reference>
<dbReference type="PANTHER" id="PTHR21355">
    <property type="entry name" value="G-PROTEIN COUPLED RECEPTOR-ASSOCIATED PROTEIN LMBRD2"/>
    <property type="match status" value="1"/>
</dbReference>
<dbReference type="EMBL" id="GBEZ01023937">
    <property type="protein sequence ID" value="JAC62994.1"/>
    <property type="molecule type" value="Transcribed_RNA"/>
</dbReference>